<dbReference type="OMA" id="LNTHYIC"/>
<evidence type="ECO:0000313" key="2">
    <source>
        <dbReference type="Proteomes" id="UP000008063"/>
    </source>
</evidence>
<name>F8PI12_SERL3</name>
<evidence type="ECO:0000313" key="1">
    <source>
        <dbReference type="EMBL" id="EGO05108.1"/>
    </source>
</evidence>
<sequence>LPQVLIYHRLFPTVPSQHCMAVSIGLLTFYQALFEQSCNVINTLTAALNTHYICRGFRMTNSEV</sequence>
<proteinExistence type="predicted"/>
<dbReference type="HOGENOM" id="CLU_004552_8_1_1"/>
<dbReference type="Proteomes" id="UP000008063">
    <property type="component" value="Unassembled WGS sequence"/>
</dbReference>
<organism evidence="2">
    <name type="scientific">Serpula lacrymans var. lacrymans (strain S7.3)</name>
    <name type="common">Dry rot fungus</name>
    <dbReference type="NCBI Taxonomy" id="936435"/>
    <lineage>
        <taxon>Eukaryota</taxon>
        <taxon>Fungi</taxon>
        <taxon>Dikarya</taxon>
        <taxon>Basidiomycota</taxon>
        <taxon>Agaricomycotina</taxon>
        <taxon>Agaricomycetes</taxon>
        <taxon>Agaricomycetidae</taxon>
        <taxon>Boletales</taxon>
        <taxon>Coniophorineae</taxon>
        <taxon>Serpulaceae</taxon>
        <taxon>Serpula</taxon>
    </lineage>
</organism>
<dbReference type="InParanoid" id="F8PI12"/>
<dbReference type="OrthoDB" id="2647060at2759"/>
<accession>F8PI12</accession>
<dbReference type="AlphaFoldDB" id="F8PI12"/>
<protein>
    <submittedName>
        <fullName evidence="1">Uncharacterized protein</fullName>
    </submittedName>
</protein>
<keyword evidence="2" id="KW-1185">Reference proteome</keyword>
<gene>
    <name evidence="1" type="ORF">SERLA73DRAFT_28728</name>
</gene>
<feature type="non-terminal residue" evidence="1">
    <location>
        <position position="64"/>
    </location>
</feature>
<dbReference type="EMBL" id="GL945474">
    <property type="protein sequence ID" value="EGO05108.1"/>
    <property type="molecule type" value="Genomic_DNA"/>
</dbReference>
<feature type="non-terminal residue" evidence="1">
    <location>
        <position position="1"/>
    </location>
</feature>
<reference evidence="2" key="1">
    <citation type="journal article" date="2011" name="Science">
        <title>The plant cell wall-decomposing machinery underlies the functional diversity of forest fungi.</title>
        <authorList>
            <person name="Eastwood D.C."/>
            <person name="Floudas D."/>
            <person name="Binder M."/>
            <person name="Majcherczyk A."/>
            <person name="Schneider P."/>
            <person name="Aerts A."/>
            <person name="Asiegbu F.O."/>
            <person name="Baker S.E."/>
            <person name="Barry K."/>
            <person name="Bendiksby M."/>
            <person name="Blumentritt M."/>
            <person name="Coutinho P.M."/>
            <person name="Cullen D."/>
            <person name="de Vries R.P."/>
            <person name="Gathman A."/>
            <person name="Goodell B."/>
            <person name="Henrissat B."/>
            <person name="Ihrmark K."/>
            <person name="Kauserud H."/>
            <person name="Kohler A."/>
            <person name="LaButti K."/>
            <person name="Lapidus A."/>
            <person name="Lavin J.L."/>
            <person name="Lee Y.-H."/>
            <person name="Lindquist E."/>
            <person name="Lilly W."/>
            <person name="Lucas S."/>
            <person name="Morin E."/>
            <person name="Murat C."/>
            <person name="Oguiza J.A."/>
            <person name="Park J."/>
            <person name="Pisabarro A.G."/>
            <person name="Riley R."/>
            <person name="Rosling A."/>
            <person name="Salamov A."/>
            <person name="Schmidt O."/>
            <person name="Schmutz J."/>
            <person name="Skrede I."/>
            <person name="Stenlid J."/>
            <person name="Wiebenga A."/>
            <person name="Xie X."/>
            <person name="Kuees U."/>
            <person name="Hibbett D.S."/>
            <person name="Hoffmeister D."/>
            <person name="Hoegberg N."/>
            <person name="Martin F."/>
            <person name="Grigoriev I.V."/>
            <person name="Watkinson S.C."/>
        </authorList>
    </citation>
    <scope>NUCLEOTIDE SEQUENCE [LARGE SCALE GENOMIC DNA]</scope>
    <source>
        <strain evidence="2">strain S7.3</strain>
    </source>
</reference>